<dbReference type="InterPro" id="IPR004146">
    <property type="entry name" value="DC1"/>
</dbReference>
<reference evidence="7 8" key="1">
    <citation type="submission" date="2024-12" db="EMBL/GenBank/DDBJ databases">
        <title>The unique morphological basis and parallel evolutionary history of personate flowers in Penstemon.</title>
        <authorList>
            <person name="Depatie T.H."/>
            <person name="Wessinger C.A."/>
        </authorList>
    </citation>
    <scope>NUCLEOTIDE SEQUENCE [LARGE SCALE GENOMIC DNA]</scope>
    <source>
        <strain evidence="7">WTNN_2</strain>
        <tissue evidence="7">Leaf</tissue>
    </source>
</reference>
<name>A0ABD3RSS7_9LAMI</name>
<dbReference type="PANTHER" id="PTHR46288:SF27">
    <property type="entry name" value="CYSTEINE_HISTIDINE-RICH C1 DOMAIN FAMILY PROTEIN"/>
    <property type="match status" value="1"/>
</dbReference>
<organism evidence="7 8">
    <name type="scientific">Penstemon smallii</name>
    <dbReference type="NCBI Taxonomy" id="265156"/>
    <lineage>
        <taxon>Eukaryota</taxon>
        <taxon>Viridiplantae</taxon>
        <taxon>Streptophyta</taxon>
        <taxon>Embryophyta</taxon>
        <taxon>Tracheophyta</taxon>
        <taxon>Spermatophyta</taxon>
        <taxon>Magnoliopsida</taxon>
        <taxon>eudicotyledons</taxon>
        <taxon>Gunneridae</taxon>
        <taxon>Pentapetalae</taxon>
        <taxon>asterids</taxon>
        <taxon>lamiids</taxon>
        <taxon>Lamiales</taxon>
        <taxon>Plantaginaceae</taxon>
        <taxon>Cheloneae</taxon>
        <taxon>Penstemon</taxon>
    </lineage>
</organism>
<sequence>MEVNHFSHNHGLVFHQMPQGSKIHCSACKSPGSGNVYVCWQCRHFLHEQCFRATRSLKHPSHTLHPLTLMPYPTYPSGSFFCNSCTLIGNGLSYSCMECQFDMHVHCALVPNANPHVPPFSATEPNFYVPNDAQNYHLNPIYPHTFPTYPPQNSTQIFSPYPPIQNNPFPNFPPSNTTLPSETHITGFPPNTNNPIHSFPQTPPPPPTPNYSPPASAPYPNSPPPPTTNPPPPPPGYPQTNNPQSKPPSIIKHFSHPHVLKAMEIEEKSGKVCSACECALSDSAYCCTEPYCTFNIHKSCFDSPLEVKHKSHLQHPLKLLSTPPYSEGFTCNACLKDGKAFAYTCATCSYDLHIDCVSWPEAVNRPDHKHNLTLYYSSPAAETSQEVTFMCDVCKNPVHEMAWIYYCRECDFGTHLECVASGIKQETVSTNEQNVEELISETELKFAVLQLLIEAQGRKAALNLI</sequence>
<evidence type="ECO:0000256" key="5">
    <source>
        <dbReference type="SAM" id="MobiDB-lite"/>
    </source>
</evidence>
<evidence type="ECO:0000313" key="8">
    <source>
        <dbReference type="Proteomes" id="UP001634393"/>
    </source>
</evidence>
<dbReference type="InterPro" id="IPR001965">
    <property type="entry name" value="Znf_PHD"/>
</dbReference>
<feature type="region of interest" description="Disordered" evidence="5">
    <location>
        <begin position="153"/>
        <end position="251"/>
    </location>
</feature>
<feature type="domain" description="Zinc finger PHD-type" evidence="6">
    <location>
        <begin position="24"/>
        <end position="86"/>
    </location>
</feature>
<accession>A0ABD3RSS7</accession>
<keyword evidence="3" id="KW-0863">Zinc-finger</keyword>
<dbReference type="PANTHER" id="PTHR46288">
    <property type="entry name" value="PHORBOL-ESTER/DAG-TYPE DOMAIN-CONTAINING PROTEIN"/>
    <property type="match status" value="1"/>
</dbReference>
<dbReference type="EMBL" id="JBJXBP010000008">
    <property type="protein sequence ID" value="KAL3815031.1"/>
    <property type="molecule type" value="Genomic_DNA"/>
</dbReference>
<keyword evidence="2" id="KW-0677">Repeat</keyword>
<dbReference type="InterPro" id="IPR046349">
    <property type="entry name" value="C1-like_sf"/>
</dbReference>
<feature type="compositionally biased region" description="Pro residues" evidence="5">
    <location>
        <begin position="160"/>
        <end position="173"/>
    </location>
</feature>
<dbReference type="SMART" id="SM00249">
    <property type="entry name" value="PHD"/>
    <property type="match status" value="2"/>
</dbReference>
<evidence type="ECO:0000256" key="4">
    <source>
        <dbReference type="ARBA" id="ARBA00022833"/>
    </source>
</evidence>
<dbReference type="AlphaFoldDB" id="A0ABD3RSS7"/>
<feature type="compositionally biased region" description="Pro residues" evidence="5">
    <location>
        <begin position="201"/>
        <end position="237"/>
    </location>
</feature>
<dbReference type="SUPFAM" id="SSF57889">
    <property type="entry name" value="Cysteine-rich domain"/>
    <property type="match status" value="4"/>
</dbReference>
<protein>
    <recommendedName>
        <fullName evidence="6">Zinc finger PHD-type domain-containing protein</fullName>
    </recommendedName>
</protein>
<feature type="domain" description="Zinc finger PHD-type" evidence="6">
    <location>
        <begin position="330"/>
        <end position="395"/>
    </location>
</feature>
<comment type="caution">
    <text evidence="7">The sequence shown here is derived from an EMBL/GenBank/DDBJ whole genome shotgun (WGS) entry which is preliminary data.</text>
</comment>
<dbReference type="GO" id="GO:0008270">
    <property type="term" value="F:zinc ion binding"/>
    <property type="evidence" value="ECO:0007669"/>
    <property type="project" value="UniProtKB-KW"/>
</dbReference>
<dbReference type="Proteomes" id="UP001634393">
    <property type="component" value="Unassembled WGS sequence"/>
</dbReference>
<keyword evidence="4" id="KW-0862">Zinc</keyword>
<proteinExistence type="predicted"/>
<gene>
    <name evidence="7" type="ORF">ACJIZ3_016299</name>
</gene>
<evidence type="ECO:0000313" key="7">
    <source>
        <dbReference type="EMBL" id="KAL3815031.1"/>
    </source>
</evidence>
<evidence type="ECO:0000259" key="6">
    <source>
        <dbReference type="SMART" id="SM00249"/>
    </source>
</evidence>
<evidence type="ECO:0000256" key="1">
    <source>
        <dbReference type="ARBA" id="ARBA00022723"/>
    </source>
</evidence>
<evidence type="ECO:0000256" key="3">
    <source>
        <dbReference type="ARBA" id="ARBA00022771"/>
    </source>
</evidence>
<keyword evidence="8" id="KW-1185">Reference proteome</keyword>
<evidence type="ECO:0000256" key="2">
    <source>
        <dbReference type="ARBA" id="ARBA00022737"/>
    </source>
</evidence>
<keyword evidence="1" id="KW-0479">Metal-binding</keyword>
<dbReference type="Pfam" id="PF03107">
    <property type="entry name" value="C1_2"/>
    <property type="match status" value="5"/>
</dbReference>
<feature type="compositionally biased region" description="Polar residues" evidence="5">
    <location>
        <begin position="181"/>
        <end position="196"/>
    </location>
</feature>